<evidence type="ECO:0000313" key="3">
    <source>
        <dbReference type="Proteomes" id="UP001596226"/>
    </source>
</evidence>
<comment type="caution">
    <text evidence="2">The sequence shown here is derived from an EMBL/GenBank/DDBJ whole genome shotgun (WGS) entry which is preliminary data.</text>
</comment>
<proteinExistence type="predicted"/>
<keyword evidence="3" id="KW-1185">Reference proteome</keyword>
<dbReference type="Proteomes" id="UP001596226">
    <property type="component" value="Unassembled WGS sequence"/>
</dbReference>
<organism evidence="2 3">
    <name type="scientific">Micromonospora vulcania</name>
    <dbReference type="NCBI Taxonomy" id="1441873"/>
    <lineage>
        <taxon>Bacteria</taxon>
        <taxon>Bacillati</taxon>
        <taxon>Actinomycetota</taxon>
        <taxon>Actinomycetes</taxon>
        <taxon>Micromonosporales</taxon>
        <taxon>Micromonosporaceae</taxon>
        <taxon>Micromonospora</taxon>
    </lineage>
</organism>
<evidence type="ECO:0000259" key="1">
    <source>
        <dbReference type="Pfam" id="PF20248"/>
    </source>
</evidence>
<dbReference type="RefSeq" id="WP_377510383.1">
    <property type="nucleotide sequence ID" value="NZ_JBHSQS010000006.1"/>
</dbReference>
<name>A0ABW1H3H9_9ACTN</name>
<accession>A0ABW1H3H9</accession>
<evidence type="ECO:0000313" key="2">
    <source>
        <dbReference type="EMBL" id="MFC5924194.1"/>
    </source>
</evidence>
<gene>
    <name evidence="2" type="ORF">ACFQGL_12650</name>
</gene>
<reference evidence="3" key="1">
    <citation type="journal article" date="2019" name="Int. J. Syst. Evol. Microbiol.">
        <title>The Global Catalogue of Microorganisms (GCM) 10K type strain sequencing project: providing services to taxonomists for standard genome sequencing and annotation.</title>
        <authorList>
            <consortium name="The Broad Institute Genomics Platform"/>
            <consortium name="The Broad Institute Genome Sequencing Center for Infectious Disease"/>
            <person name="Wu L."/>
            <person name="Ma J."/>
        </authorList>
    </citation>
    <scope>NUCLEOTIDE SEQUENCE [LARGE SCALE GENOMIC DNA]</scope>
    <source>
        <strain evidence="3">CGMCC 4.7144</strain>
    </source>
</reference>
<protein>
    <submittedName>
        <fullName evidence="2">DUF6603 domain-containing protein</fullName>
    </submittedName>
</protein>
<dbReference type="EMBL" id="JBHSQS010000006">
    <property type="protein sequence ID" value="MFC5924194.1"/>
    <property type="molecule type" value="Genomic_DNA"/>
</dbReference>
<feature type="domain" description="DUF6603" evidence="1">
    <location>
        <begin position="448"/>
        <end position="1011"/>
    </location>
</feature>
<sequence>MTERNALDDIVDTLLDLVSPLAEAVRDDAAFGWFLAQFGWTARTVDLDDAGAAVQALLDTLENLGEDLSFDDLPALVQSLASLGGTVVAVADFAEALGSAAGDPAASAEVLGELAADVLQHLVLTWIGTRSPAAYSVLSLLGIIDRRVATAVATAGPDPLLQRAAVERPVLVLEAFAALLSDPVGHLRTRLGIIQMASNEDAEQLLRTLFAPIRELVVAAGGVGSLGADAVPALPGDPVLRRAAFLLPLPVGGDDQDVRPWVSLLLELVPAGGLSPAGDAGPGLAVEPGGGLEVTLPLPGSRLDLHVTAGIGSVFFAQGGPPAVHADSTEGVHVRVDFTTVADAAGTPAIVLGADTLGLTIGGVTAGAEARFGRRDDPGLDLDLRAGVQDARFRLAPGEGDGFLGKVLPADGIGFDFDLGIGWSTRRGLYFSGAASLEAEFPLHVSLLGVLTIDLVHLRLAADDDGFGLTVAATAALKLGPIAATVERMGLGAQVALPPGGGNVGPFDISPRFVPPRGAGMVIDASVVIGGGYVLNDPDNGRYAGILQLKIGDIVTVTAIGLVTTKLPDGSPGFSLLVIITATFPPIQLGFGFNLSGLGGLLGLNRTMNVQALRDGARSGVLDSILFPVDPVARATKVISDVEAVFPVAPGRFVIGLMARIGWGSPRLVTVDLGVIIEVPMPLRIALIGRVSVVLPAADAAVVELNLDIVGIIDLGRGELSIDASLHDSRVAVFDISGDMAVRVGWGATPAFVVSVGGLNPRFERPPGLPDLKRLTIALASGENPSVRLETYLALTSNTIQIGARLGAHAELDAGALGLFSADAYFGFDALITFVPFEFIVDISGGIVIARNGAPFIGADVLLTLYGPEPLRAVGYAEVHFLGTHRIPFDVTVGGEAVAAVLAAVDPLAALLAEVARLGAWSAQPPREVTGVAVRDVGGSEELLAHPRGELTVRQRAVPLGVRIERFGGAPIDGGPRGYTLGYRLGGEPATGGEEIRDAWAPGDLFTLTDDEKLSRPSFERLPSGNTGIGGVGVSFGTAREGAEADYETRVIDDDELSRPAAGYRVPARAEAVLVAAEARGAPGYAGPDLAVRVAPPAFRVADTATLAADGTEHPSWIEAYEAQAGRSDRQVVGAHEVAAA</sequence>
<dbReference type="Pfam" id="PF20248">
    <property type="entry name" value="DUF6603"/>
    <property type="match status" value="1"/>
</dbReference>
<dbReference type="InterPro" id="IPR046538">
    <property type="entry name" value="DUF6603"/>
</dbReference>